<feature type="transmembrane region" description="Helical" evidence="4">
    <location>
        <begin position="7"/>
        <end position="30"/>
    </location>
</feature>
<dbReference type="GO" id="GO:0003841">
    <property type="term" value="F:1-acylglycerol-3-phosphate O-acyltransferase activity"/>
    <property type="evidence" value="ECO:0007669"/>
    <property type="project" value="TreeGrafter"/>
</dbReference>
<dbReference type="AlphaFoldDB" id="A0A0G3FY06"/>
<dbReference type="InterPro" id="IPR002123">
    <property type="entry name" value="Plipid/glycerol_acylTrfase"/>
</dbReference>
<dbReference type="CDD" id="cd07989">
    <property type="entry name" value="LPLAT_AGPAT-like"/>
    <property type="match status" value="1"/>
</dbReference>
<keyword evidence="4" id="KW-0472">Membrane</keyword>
<keyword evidence="3 6" id="KW-0012">Acyltransferase</keyword>
<dbReference type="PANTHER" id="PTHR10434">
    <property type="entry name" value="1-ACYL-SN-GLYCEROL-3-PHOSPHATE ACYLTRANSFERASE"/>
    <property type="match status" value="1"/>
</dbReference>
<dbReference type="KEGG" id="tvr:TVD_00010"/>
<evidence type="ECO:0000256" key="4">
    <source>
        <dbReference type="SAM" id="Phobius"/>
    </source>
</evidence>
<evidence type="ECO:0000313" key="6">
    <source>
        <dbReference type="EMBL" id="AKJ93843.1"/>
    </source>
</evidence>
<evidence type="ECO:0000256" key="3">
    <source>
        <dbReference type="ARBA" id="ARBA00023315"/>
    </source>
</evidence>
<reference evidence="6 7" key="1">
    <citation type="submission" date="2015-04" db="EMBL/GenBank/DDBJ databases">
        <title>Complete Sequence for the Genome of the Thioalkalivibrio versutus D301.</title>
        <authorList>
            <person name="Mu T."/>
            <person name="Zhou J."/>
            <person name="Xu X."/>
        </authorList>
    </citation>
    <scope>NUCLEOTIDE SEQUENCE [LARGE SCALE GENOMIC DNA]</scope>
    <source>
        <strain evidence="6 7">D301</strain>
    </source>
</reference>
<keyword evidence="7" id="KW-1185">Reference proteome</keyword>
<keyword evidence="4" id="KW-0812">Transmembrane</keyword>
<evidence type="ECO:0000256" key="2">
    <source>
        <dbReference type="ARBA" id="ARBA00022679"/>
    </source>
</evidence>
<dbReference type="Pfam" id="PF01553">
    <property type="entry name" value="Acyltransferase"/>
    <property type="match status" value="1"/>
</dbReference>
<dbReference type="STRING" id="106634.TVD_00010"/>
<comment type="pathway">
    <text evidence="1">Lipid metabolism.</text>
</comment>
<dbReference type="Proteomes" id="UP000064201">
    <property type="component" value="Chromosome"/>
</dbReference>
<evidence type="ECO:0000313" key="7">
    <source>
        <dbReference type="Proteomes" id="UP000064201"/>
    </source>
</evidence>
<dbReference type="RefSeq" id="WP_047250462.1">
    <property type="nucleotide sequence ID" value="NZ_CP011367.1"/>
</dbReference>
<dbReference type="EMBL" id="CP011367">
    <property type="protein sequence ID" value="AKJ93843.1"/>
    <property type="molecule type" value="Genomic_DNA"/>
</dbReference>
<evidence type="ECO:0000256" key="1">
    <source>
        <dbReference type="ARBA" id="ARBA00005189"/>
    </source>
</evidence>
<evidence type="ECO:0000259" key="5">
    <source>
        <dbReference type="SMART" id="SM00563"/>
    </source>
</evidence>
<accession>A0A0G3FY06</accession>
<dbReference type="PANTHER" id="PTHR10434:SF40">
    <property type="entry name" value="1-ACYL-SN-GLYCEROL-3-PHOSPHATE ACYLTRANSFERASE"/>
    <property type="match status" value="1"/>
</dbReference>
<gene>
    <name evidence="6" type="ORF">TVD_00010</name>
</gene>
<dbReference type="PATRIC" id="fig|106634.4.peg.2"/>
<sequence>MLPLIRGLLFQLGLVGSILVFGLLVPPLIWPFSRPVRYRVLTLWGRFNVWWLRVSCGIDYRVHGREHIDPSRPHVVLSKHQSAWETVAFVAIFPMQTWVLKRELMRIPLFGWTLSMLDPVPIDREGGRQALENLVAEGKQRLDQGRWMIVFPEGTRVAPGEHGRYRQGGAMLAVRTGYPVLPVALNSGSFWPKKGLRRYPGTVEVVIGAPIETAGRKPVEVLSEAESWIETTMTEIEPRPATLSTEKPDGQ</sequence>
<dbReference type="SUPFAM" id="SSF69593">
    <property type="entry name" value="Glycerol-3-phosphate (1)-acyltransferase"/>
    <property type="match status" value="1"/>
</dbReference>
<keyword evidence="4" id="KW-1133">Transmembrane helix</keyword>
<protein>
    <submittedName>
        <fullName evidence="6">Acyl-phosphate glycerol 3-phosphate acyltransferase</fullName>
    </submittedName>
</protein>
<dbReference type="GO" id="GO:0006654">
    <property type="term" value="P:phosphatidic acid biosynthetic process"/>
    <property type="evidence" value="ECO:0007669"/>
    <property type="project" value="TreeGrafter"/>
</dbReference>
<dbReference type="SMART" id="SM00563">
    <property type="entry name" value="PlsC"/>
    <property type="match status" value="1"/>
</dbReference>
<organism evidence="6 7">
    <name type="scientific">Thioalkalivibrio versutus</name>
    <dbReference type="NCBI Taxonomy" id="106634"/>
    <lineage>
        <taxon>Bacteria</taxon>
        <taxon>Pseudomonadati</taxon>
        <taxon>Pseudomonadota</taxon>
        <taxon>Gammaproteobacteria</taxon>
        <taxon>Chromatiales</taxon>
        <taxon>Ectothiorhodospiraceae</taxon>
        <taxon>Thioalkalivibrio</taxon>
    </lineage>
</organism>
<name>A0A0G3FY06_9GAMM</name>
<feature type="domain" description="Phospholipid/glycerol acyltransferase" evidence="5">
    <location>
        <begin position="74"/>
        <end position="188"/>
    </location>
</feature>
<proteinExistence type="predicted"/>
<dbReference type="OrthoDB" id="9812274at2"/>
<keyword evidence="2 6" id="KW-0808">Transferase</keyword>